<sequence>MKCLLYSKPKSPGEMVRQVHEHLIYFNNKSSKTPQLEHQEKSCGFPIRPLFVLVSFKAVGWLDDRFRLLIICLPKLDLGIRQDATHVIANLQRQRVSSRLIASEYMEKNLDLMNILILGYEDSDMALTYGAIVRECIRHQTVAKYILESEHMKKIFDYIEDPNFEIAADATATFKFFNKYNSKLLGSPSYITRRQSTKLLGDILLDRTNSSVKLRYVSSLDNLKIFMNLLRDSNKTIQLETFRVFKLFVGNQNKPTEIVNVLVTNKSKLLRFFEDFKFEKVPEQFETDKAQVVREIENLERKDRKDHQRKAIDNCQISC</sequence>
<proteinExistence type="inferred from homology"/>
<comment type="similarity">
    <text evidence="1">Belongs to the Mo25 family.</text>
</comment>
<comment type="caution">
    <text evidence="2">The sequence shown here is derived from an EMBL/GenBank/DDBJ whole genome shotgun (WGS) entry which is preliminary data.</text>
</comment>
<keyword evidence="3" id="KW-1185">Reference proteome</keyword>
<dbReference type="PANTHER" id="PTHR10182">
    <property type="entry name" value="CALCIUM-BINDING PROTEIN 39-RELATED"/>
    <property type="match status" value="1"/>
</dbReference>
<dbReference type="GO" id="GO:0043539">
    <property type="term" value="F:protein serine/threonine kinase activator activity"/>
    <property type="evidence" value="ECO:0007669"/>
    <property type="project" value="TreeGrafter"/>
</dbReference>
<dbReference type="InterPro" id="IPR013878">
    <property type="entry name" value="Mo25"/>
</dbReference>
<dbReference type="InterPro" id="IPR011989">
    <property type="entry name" value="ARM-like"/>
</dbReference>
<evidence type="ECO:0008006" key="4">
    <source>
        <dbReference type="Google" id="ProtNLM"/>
    </source>
</evidence>
<gene>
    <name evidence="2" type="ORF">TIFTF001_001818</name>
</gene>
<dbReference type="EMBL" id="BTGU01000002">
    <property type="protein sequence ID" value="GMN27805.1"/>
    <property type="molecule type" value="Genomic_DNA"/>
</dbReference>
<dbReference type="GO" id="GO:0035556">
    <property type="term" value="P:intracellular signal transduction"/>
    <property type="evidence" value="ECO:0007669"/>
    <property type="project" value="TreeGrafter"/>
</dbReference>
<protein>
    <recommendedName>
        <fullName evidence="4">MO25-like protein</fullName>
    </recommendedName>
</protein>
<accession>A0AA88CR16</accession>
<dbReference type="Pfam" id="PF08569">
    <property type="entry name" value="Mo25"/>
    <property type="match status" value="2"/>
</dbReference>
<evidence type="ECO:0000256" key="1">
    <source>
        <dbReference type="ARBA" id="ARBA00011012"/>
    </source>
</evidence>
<dbReference type="Gene3D" id="1.25.10.10">
    <property type="entry name" value="Leucine-rich Repeat Variant"/>
    <property type="match status" value="1"/>
</dbReference>
<dbReference type="PANTHER" id="PTHR10182:SF34">
    <property type="entry name" value="MO25-LIKE PROTEIN"/>
    <property type="match status" value="1"/>
</dbReference>
<evidence type="ECO:0000313" key="3">
    <source>
        <dbReference type="Proteomes" id="UP001187192"/>
    </source>
</evidence>
<dbReference type="Proteomes" id="UP001187192">
    <property type="component" value="Unassembled WGS sequence"/>
</dbReference>
<name>A0AA88CR16_FICCA</name>
<reference evidence="2" key="1">
    <citation type="submission" date="2023-07" db="EMBL/GenBank/DDBJ databases">
        <title>draft genome sequence of fig (Ficus carica).</title>
        <authorList>
            <person name="Takahashi T."/>
            <person name="Nishimura K."/>
        </authorList>
    </citation>
    <scope>NUCLEOTIDE SEQUENCE</scope>
</reference>
<organism evidence="2 3">
    <name type="scientific">Ficus carica</name>
    <name type="common">Common fig</name>
    <dbReference type="NCBI Taxonomy" id="3494"/>
    <lineage>
        <taxon>Eukaryota</taxon>
        <taxon>Viridiplantae</taxon>
        <taxon>Streptophyta</taxon>
        <taxon>Embryophyta</taxon>
        <taxon>Tracheophyta</taxon>
        <taxon>Spermatophyta</taxon>
        <taxon>Magnoliopsida</taxon>
        <taxon>eudicotyledons</taxon>
        <taxon>Gunneridae</taxon>
        <taxon>Pentapetalae</taxon>
        <taxon>rosids</taxon>
        <taxon>fabids</taxon>
        <taxon>Rosales</taxon>
        <taxon>Moraceae</taxon>
        <taxon>Ficeae</taxon>
        <taxon>Ficus</taxon>
    </lineage>
</organism>
<dbReference type="InterPro" id="IPR016024">
    <property type="entry name" value="ARM-type_fold"/>
</dbReference>
<dbReference type="SUPFAM" id="SSF48371">
    <property type="entry name" value="ARM repeat"/>
    <property type="match status" value="1"/>
</dbReference>
<evidence type="ECO:0000313" key="2">
    <source>
        <dbReference type="EMBL" id="GMN27805.1"/>
    </source>
</evidence>
<dbReference type="AlphaFoldDB" id="A0AA88CR16"/>